<evidence type="ECO:0000256" key="1">
    <source>
        <dbReference type="SAM" id="MobiDB-lite"/>
    </source>
</evidence>
<reference evidence="2 3" key="1">
    <citation type="submission" date="2020-09" db="EMBL/GenBank/DDBJ databases">
        <title>Dyella sp. 7MK23 isolated from forest soil.</title>
        <authorList>
            <person name="Fu J."/>
        </authorList>
    </citation>
    <scope>NUCLEOTIDE SEQUENCE [LARGE SCALE GENOMIC DNA]</scope>
    <source>
        <strain evidence="2 3">7MK23</strain>
    </source>
</reference>
<name>A0ABR9GCJ9_9GAMM</name>
<proteinExistence type="predicted"/>
<accession>A0ABR9GCJ9</accession>
<protein>
    <submittedName>
        <fullName evidence="2">Uncharacterized protein</fullName>
    </submittedName>
</protein>
<gene>
    <name evidence="2" type="ORF">IGX34_15390</name>
</gene>
<feature type="region of interest" description="Disordered" evidence="1">
    <location>
        <begin position="1"/>
        <end position="34"/>
    </location>
</feature>
<evidence type="ECO:0000313" key="3">
    <source>
        <dbReference type="Proteomes" id="UP000651010"/>
    </source>
</evidence>
<comment type="caution">
    <text evidence="2">The sequence shown here is derived from an EMBL/GenBank/DDBJ whole genome shotgun (WGS) entry which is preliminary data.</text>
</comment>
<dbReference type="Proteomes" id="UP000651010">
    <property type="component" value="Unassembled WGS sequence"/>
</dbReference>
<keyword evidence="3" id="KW-1185">Reference proteome</keyword>
<organism evidence="2 3">
    <name type="scientific">Dyella acidiphila</name>
    <dbReference type="NCBI Taxonomy" id="2775866"/>
    <lineage>
        <taxon>Bacteria</taxon>
        <taxon>Pseudomonadati</taxon>
        <taxon>Pseudomonadota</taxon>
        <taxon>Gammaproteobacteria</taxon>
        <taxon>Lysobacterales</taxon>
        <taxon>Rhodanobacteraceae</taxon>
        <taxon>Dyella</taxon>
    </lineage>
</organism>
<evidence type="ECO:0000313" key="2">
    <source>
        <dbReference type="EMBL" id="MBE1161766.1"/>
    </source>
</evidence>
<sequence length="114" mass="12539">MAAADHTSPVCPSDRNDPRLEVLRPPAPTLPPLRSSDAELRQAGIDQDDPYFLAVLAIERVLSADRDYVPPLLPPGVRLCGQLLPLTAPQRYGLHTALNVLHQHVDPTRRPRGD</sequence>
<dbReference type="RefSeq" id="WP_192556605.1">
    <property type="nucleotide sequence ID" value="NZ_JACZZA010000009.1"/>
</dbReference>
<dbReference type="EMBL" id="JACZZA010000009">
    <property type="protein sequence ID" value="MBE1161766.1"/>
    <property type="molecule type" value="Genomic_DNA"/>
</dbReference>